<reference evidence="1" key="1">
    <citation type="submission" date="2023-05" db="EMBL/GenBank/DDBJ databases">
        <authorList>
            <person name="Zhang X."/>
        </authorList>
    </citation>
    <scope>NUCLEOTIDE SEQUENCE</scope>
    <source>
        <strain evidence="1">YF14B1</strain>
    </source>
</reference>
<dbReference type="EMBL" id="JASJOS010000046">
    <property type="protein sequence ID" value="MDJ1486439.1"/>
    <property type="molecule type" value="Genomic_DNA"/>
</dbReference>
<dbReference type="RefSeq" id="WP_313990023.1">
    <property type="nucleotide sequence ID" value="NZ_JASJOS010000046.1"/>
</dbReference>
<dbReference type="Proteomes" id="UP001241110">
    <property type="component" value="Unassembled WGS sequence"/>
</dbReference>
<dbReference type="AlphaFoldDB" id="A0AAE3UE43"/>
<organism evidence="1 2">
    <name type="scientific">Xanthocytophaga flava</name>
    <dbReference type="NCBI Taxonomy" id="3048013"/>
    <lineage>
        <taxon>Bacteria</taxon>
        <taxon>Pseudomonadati</taxon>
        <taxon>Bacteroidota</taxon>
        <taxon>Cytophagia</taxon>
        <taxon>Cytophagales</taxon>
        <taxon>Rhodocytophagaceae</taxon>
        <taxon>Xanthocytophaga</taxon>
    </lineage>
</organism>
<name>A0AAE3UE43_9BACT</name>
<comment type="caution">
    <text evidence="1">The sequence shown here is derived from an EMBL/GenBank/DDBJ whole genome shotgun (WGS) entry which is preliminary data.</text>
</comment>
<accession>A0AAE3UE43</accession>
<protein>
    <submittedName>
        <fullName evidence="1">Uncharacterized protein</fullName>
    </submittedName>
</protein>
<sequence>MTSSQRMHQQSVSMQLCTFGFTNWTEYQRGDPAWPVRKITTVFSFGYEQDLSVSEQFIFI</sequence>
<proteinExistence type="predicted"/>
<gene>
    <name evidence="1" type="ORF">QNI16_38555</name>
</gene>
<evidence type="ECO:0000313" key="2">
    <source>
        <dbReference type="Proteomes" id="UP001241110"/>
    </source>
</evidence>
<evidence type="ECO:0000313" key="1">
    <source>
        <dbReference type="EMBL" id="MDJ1486439.1"/>
    </source>
</evidence>